<gene>
    <name evidence="2" type="ORF">METZ01_LOCUS42918</name>
</gene>
<dbReference type="InterPro" id="IPR012505">
    <property type="entry name" value="YbbR"/>
</dbReference>
<dbReference type="InterPro" id="IPR053154">
    <property type="entry name" value="c-di-AMP_regulator"/>
</dbReference>
<organism evidence="2">
    <name type="scientific">marine metagenome</name>
    <dbReference type="NCBI Taxonomy" id="408172"/>
    <lineage>
        <taxon>unclassified sequences</taxon>
        <taxon>metagenomes</taxon>
        <taxon>ecological metagenomes</taxon>
    </lineage>
</organism>
<evidence type="ECO:0000313" key="2">
    <source>
        <dbReference type="EMBL" id="SUZ90064.1"/>
    </source>
</evidence>
<keyword evidence="1" id="KW-1133">Transmembrane helix</keyword>
<keyword evidence="1" id="KW-0812">Transmembrane</keyword>
<keyword evidence="1" id="KW-0472">Membrane</keyword>
<dbReference type="Pfam" id="PF07949">
    <property type="entry name" value="YbbR"/>
    <property type="match status" value="1"/>
</dbReference>
<dbReference type="Gene3D" id="2.170.120.40">
    <property type="entry name" value="YbbR-like domain"/>
    <property type="match status" value="1"/>
</dbReference>
<evidence type="ECO:0000256" key="1">
    <source>
        <dbReference type="SAM" id="Phobius"/>
    </source>
</evidence>
<dbReference type="EMBL" id="UINC01001863">
    <property type="protein sequence ID" value="SUZ90064.1"/>
    <property type="molecule type" value="Genomic_DNA"/>
</dbReference>
<accession>A0A381RFQ1</accession>
<dbReference type="PANTHER" id="PTHR37804">
    <property type="entry name" value="CDAA REGULATORY PROTEIN CDAR"/>
    <property type="match status" value="1"/>
</dbReference>
<feature type="transmembrane region" description="Helical" evidence="1">
    <location>
        <begin position="12"/>
        <end position="30"/>
    </location>
</feature>
<sequence length="323" mass="36860">MKIPQFNSFFQNIFFPLGAFSLATILWLFVISGDQYTMIIDFPIEARNLNAQKTYLKEVPNSAAVMLKGKGRDLFKAFILQKYSGFKLVLDLEGISQEYEFFLNNYFKKNPRRVVLPSSYKLSFVEIVYPNRIKISLDEIMKKTVPVSSNLLISLKDGYTQVGLIKFYPDSVNIVGPKAELDRINNINTIKDTLTNLSDVFNSGLNLILPNRLINCSHTEVQCYLDIQQISERIIVDIPVKVINKVKGIRVFPSPQTVSLTVIGGAIQISKIKSNDILVKVDFNLWSINQNFYEPQVSFPFDILDWRDLSPRTIELGVARESK</sequence>
<dbReference type="AlphaFoldDB" id="A0A381RFQ1"/>
<evidence type="ECO:0008006" key="3">
    <source>
        <dbReference type="Google" id="ProtNLM"/>
    </source>
</evidence>
<protein>
    <recommendedName>
        <fullName evidence="3">YbbR-like domain-containing protein</fullName>
    </recommendedName>
</protein>
<reference evidence="2" key="1">
    <citation type="submission" date="2018-05" db="EMBL/GenBank/DDBJ databases">
        <authorList>
            <person name="Lanie J.A."/>
            <person name="Ng W.-L."/>
            <person name="Kazmierczak K.M."/>
            <person name="Andrzejewski T.M."/>
            <person name="Davidsen T.M."/>
            <person name="Wayne K.J."/>
            <person name="Tettelin H."/>
            <person name="Glass J.I."/>
            <person name="Rusch D."/>
            <person name="Podicherti R."/>
            <person name="Tsui H.-C.T."/>
            <person name="Winkler M.E."/>
        </authorList>
    </citation>
    <scope>NUCLEOTIDE SEQUENCE</scope>
</reference>
<dbReference type="PANTHER" id="PTHR37804:SF1">
    <property type="entry name" value="CDAA REGULATORY PROTEIN CDAR"/>
    <property type="match status" value="1"/>
</dbReference>
<name>A0A381RFQ1_9ZZZZ</name>
<dbReference type="Gene3D" id="2.170.120.30">
    <property type="match status" value="2"/>
</dbReference>
<proteinExistence type="predicted"/>